<feature type="compositionally biased region" description="Basic and acidic residues" evidence="1">
    <location>
        <begin position="664"/>
        <end position="674"/>
    </location>
</feature>
<feature type="region of interest" description="Disordered" evidence="1">
    <location>
        <begin position="248"/>
        <end position="267"/>
    </location>
</feature>
<dbReference type="HOGENOM" id="CLU_357633_0_0_1"/>
<feature type="region of interest" description="Disordered" evidence="1">
    <location>
        <begin position="48"/>
        <end position="73"/>
    </location>
</feature>
<gene>
    <name evidence="2" type="ORF">YQE_10146</name>
</gene>
<sequence length="784" mass="89909">MHLVDLNYFLDFESKSTDEGFKQICSDIEKFSQDFSKKYDQIEKSFTDQNIDKTTEPTITHDKGEDEDDSNFSSDSLEDYSFFSYGAKKSRKTVPPRRCVSNNEIYKYQEEYIEDIPKSESFYLNQHYSMQGSQESILSDENNLDYNDFYSGQTKSCCNSLESVLSNESDCKSAPLEILFGDKRKQPSAEASLNMPHSQSLPKNISSQIDCELSSSLPKNFVDHSYISSGICDDKKVCNNDKLKFPPNQNAISKPDRARSNMKTCQTQTDFETPQEIVAKKGRGSEDFQKKLLKFESTIAQGSGKKPVAFFVETSTTKFRTTAKQSKENVPVKQAKAQKVKADNTEMFIPSLAQKNRQYKSRFCNVLNNKPDQNLEIFEERAHGNKNNGKSFTLSTINFEKNTNRNNIQETSSLDRHLFAKGLLNNSEKITHKPPKAVRRHSSKMRKKTTYEYIRKEDFYKKSSNGETPDGHELYDSLDKKSPPSKMDLDSLDVNLNNEGHYSSDAELNRNVFDSLEVNVWNKGACLNKNTALQVENVLKKQMHCQAETDEQLEKQGSKISPQDKIATALQNIKILNGILRKIHKINTLVDIYKKNVSRSKVKALSSMFESLTTSQSYYNDLTKLQATHIKYRRRNLSLPSFVERRLNFDRNNDNVNSKMNQNDQRDDRNKSEEYVDDTSSPESSLRRSCSLSDLSMQNVPPKRKHSEPSKKPSPPARITPRYVKNNSMMRSKSSVVLNQHSDSENDSHEKKMSRLMRPTISSHNKVIQKPLQIRNKQSYSTSK</sequence>
<feature type="compositionally biased region" description="Basic and acidic residues" evidence="1">
    <location>
        <begin position="742"/>
        <end position="753"/>
    </location>
</feature>
<feature type="non-terminal residue" evidence="2">
    <location>
        <position position="1"/>
    </location>
</feature>
<feature type="region of interest" description="Disordered" evidence="1">
    <location>
        <begin position="461"/>
        <end position="490"/>
    </location>
</feature>
<evidence type="ECO:0000313" key="2">
    <source>
        <dbReference type="EMBL" id="ENN73250.1"/>
    </source>
</evidence>
<feature type="compositionally biased region" description="Low complexity" evidence="1">
    <location>
        <begin position="681"/>
        <end position="696"/>
    </location>
</feature>
<feature type="compositionally biased region" description="Basic and acidic residues" evidence="1">
    <location>
        <begin position="469"/>
        <end position="482"/>
    </location>
</feature>
<dbReference type="OrthoDB" id="6154712at2759"/>
<name>N6TVE1_DENPD</name>
<protein>
    <submittedName>
        <fullName evidence="2">Uncharacterized protein</fullName>
    </submittedName>
</protein>
<proteinExistence type="predicted"/>
<feature type="compositionally biased region" description="Polar residues" evidence="1">
    <location>
        <begin position="725"/>
        <end position="741"/>
    </location>
</feature>
<evidence type="ECO:0000256" key="1">
    <source>
        <dbReference type="SAM" id="MobiDB-lite"/>
    </source>
</evidence>
<organism evidence="2">
    <name type="scientific">Dendroctonus ponderosae</name>
    <name type="common">Mountain pine beetle</name>
    <dbReference type="NCBI Taxonomy" id="77166"/>
    <lineage>
        <taxon>Eukaryota</taxon>
        <taxon>Metazoa</taxon>
        <taxon>Ecdysozoa</taxon>
        <taxon>Arthropoda</taxon>
        <taxon>Hexapoda</taxon>
        <taxon>Insecta</taxon>
        <taxon>Pterygota</taxon>
        <taxon>Neoptera</taxon>
        <taxon>Endopterygota</taxon>
        <taxon>Coleoptera</taxon>
        <taxon>Polyphaga</taxon>
        <taxon>Cucujiformia</taxon>
        <taxon>Curculionidae</taxon>
        <taxon>Scolytinae</taxon>
        <taxon>Dendroctonus</taxon>
    </lineage>
</organism>
<dbReference type="AlphaFoldDB" id="N6TVE1"/>
<reference evidence="2" key="1">
    <citation type="journal article" date="2013" name="Genome Biol.">
        <title>Draft genome of the mountain pine beetle, Dendroctonus ponderosae Hopkins, a major forest pest.</title>
        <authorList>
            <person name="Keeling C.I."/>
            <person name="Yuen M.M."/>
            <person name="Liao N.Y."/>
            <person name="Docking T.R."/>
            <person name="Chan S.K."/>
            <person name="Taylor G.A."/>
            <person name="Palmquist D.L."/>
            <person name="Jackman S.D."/>
            <person name="Nguyen A."/>
            <person name="Li M."/>
            <person name="Henderson H."/>
            <person name="Janes J.K."/>
            <person name="Zhao Y."/>
            <person name="Pandoh P."/>
            <person name="Moore R."/>
            <person name="Sperling F.A."/>
            <person name="Huber D.P."/>
            <person name="Birol I."/>
            <person name="Jones S.J."/>
            <person name="Bohlmann J."/>
        </authorList>
    </citation>
    <scope>NUCLEOTIDE SEQUENCE</scope>
</reference>
<feature type="compositionally biased region" description="Basic and acidic residues" evidence="1">
    <location>
        <begin position="48"/>
        <end position="64"/>
    </location>
</feature>
<feature type="region of interest" description="Disordered" evidence="1">
    <location>
        <begin position="650"/>
        <end position="784"/>
    </location>
</feature>
<feature type="compositionally biased region" description="Polar residues" evidence="1">
    <location>
        <begin position="775"/>
        <end position="784"/>
    </location>
</feature>
<feature type="compositionally biased region" description="Polar residues" evidence="1">
    <location>
        <begin position="654"/>
        <end position="663"/>
    </location>
</feature>
<dbReference type="EMBL" id="KB741174">
    <property type="protein sequence ID" value="ENN73250.1"/>
    <property type="molecule type" value="Genomic_DNA"/>
</dbReference>
<accession>N6TVE1</accession>